<sequence>MAFFGWYWLLYISRPGMVFTSLHHRTIGSQLHIIATAPTGLTPSGVLDPNATPAAAIVSATIGPPVFTGASSTTDIPFTSDQRPAHANHDHQPDILRARAQRRQRWRAVVRRRVLQRRRGMAGWAWRTCLERQL</sequence>
<evidence type="ECO:0000313" key="1">
    <source>
        <dbReference type="EMBL" id="OCK82223.1"/>
    </source>
</evidence>
<keyword evidence="2" id="KW-1185">Reference proteome</keyword>
<dbReference type="Proteomes" id="UP000250266">
    <property type="component" value="Unassembled WGS sequence"/>
</dbReference>
<dbReference type="AlphaFoldDB" id="A0A8E2EE79"/>
<evidence type="ECO:0000313" key="2">
    <source>
        <dbReference type="Proteomes" id="UP000250266"/>
    </source>
</evidence>
<protein>
    <submittedName>
        <fullName evidence="1">Uncharacterized protein</fullName>
    </submittedName>
</protein>
<dbReference type="EMBL" id="KV744895">
    <property type="protein sequence ID" value="OCK82223.1"/>
    <property type="molecule type" value="Genomic_DNA"/>
</dbReference>
<accession>A0A8E2EE79</accession>
<gene>
    <name evidence="1" type="ORF">K432DRAFT_380633</name>
</gene>
<organism evidence="1 2">
    <name type="scientific">Lepidopterella palustris CBS 459.81</name>
    <dbReference type="NCBI Taxonomy" id="1314670"/>
    <lineage>
        <taxon>Eukaryota</taxon>
        <taxon>Fungi</taxon>
        <taxon>Dikarya</taxon>
        <taxon>Ascomycota</taxon>
        <taxon>Pezizomycotina</taxon>
        <taxon>Dothideomycetes</taxon>
        <taxon>Pleosporomycetidae</taxon>
        <taxon>Mytilinidiales</taxon>
        <taxon>Argynnaceae</taxon>
        <taxon>Lepidopterella</taxon>
    </lineage>
</organism>
<proteinExistence type="predicted"/>
<name>A0A8E2EE79_9PEZI</name>
<reference evidence="1 2" key="1">
    <citation type="journal article" date="2016" name="Nat. Commun.">
        <title>Ectomycorrhizal ecology is imprinted in the genome of the dominant symbiotic fungus Cenococcum geophilum.</title>
        <authorList>
            <consortium name="DOE Joint Genome Institute"/>
            <person name="Peter M."/>
            <person name="Kohler A."/>
            <person name="Ohm R.A."/>
            <person name="Kuo A."/>
            <person name="Krutzmann J."/>
            <person name="Morin E."/>
            <person name="Arend M."/>
            <person name="Barry K.W."/>
            <person name="Binder M."/>
            <person name="Choi C."/>
            <person name="Clum A."/>
            <person name="Copeland A."/>
            <person name="Grisel N."/>
            <person name="Haridas S."/>
            <person name="Kipfer T."/>
            <person name="LaButti K."/>
            <person name="Lindquist E."/>
            <person name="Lipzen A."/>
            <person name="Maire R."/>
            <person name="Meier B."/>
            <person name="Mihaltcheva S."/>
            <person name="Molinier V."/>
            <person name="Murat C."/>
            <person name="Poggeler S."/>
            <person name="Quandt C.A."/>
            <person name="Sperisen C."/>
            <person name="Tritt A."/>
            <person name="Tisserant E."/>
            <person name="Crous P.W."/>
            <person name="Henrissat B."/>
            <person name="Nehls U."/>
            <person name="Egli S."/>
            <person name="Spatafora J.W."/>
            <person name="Grigoriev I.V."/>
            <person name="Martin F.M."/>
        </authorList>
    </citation>
    <scope>NUCLEOTIDE SEQUENCE [LARGE SCALE GENOMIC DNA]</scope>
    <source>
        <strain evidence="1 2">CBS 459.81</strain>
    </source>
</reference>